<dbReference type="SUPFAM" id="SSF48452">
    <property type="entry name" value="TPR-like"/>
    <property type="match status" value="1"/>
</dbReference>
<dbReference type="InterPro" id="IPR011990">
    <property type="entry name" value="TPR-like_helical_dom_sf"/>
</dbReference>
<dbReference type="EMBL" id="CP155573">
    <property type="protein sequence ID" value="XFO65088.1"/>
    <property type="molecule type" value="Genomic_DNA"/>
</dbReference>
<dbReference type="Pfam" id="PF13414">
    <property type="entry name" value="TPR_11"/>
    <property type="match status" value="1"/>
</dbReference>
<evidence type="ECO:0000256" key="1">
    <source>
        <dbReference type="PROSITE-ProRule" id="PRU00339"/>
    </source>
</evidence>
<dbReference type="PANTHER" id="PTHR44366">
    <property type="entry name" value="UDP-N-ACETYLGLUCOSAMINE--PEPTIDE N-ACETYLGLUCOSAMINYLTRANSFERASE 110 KDA SUBUNIT"/>
    <property type="match status" value="1"/>
</dbReference>
<feature type="repeat" description="TPR" evidence="1">
    <location>
        <begin position="130"/>
        <end position="163"/>
    </location>
</feature>
<keyword evidence="1" id="KW-0802">TPR repeat</keyword>
<protein>
    <submittedName>
        <fullName evidence="2">Photosystem I assembly protein Ycf3</fullName>
    </submittedName>
</protein>
<evidence type="ECO:0000313" key="2">
    <source>
        <dbReference type="EMBL" id="XFO65088.1"/>
    </source>
</evidence>
<dbReference type="Pfam" id="PF01075">
    <property type="entry name" value="Glyco_transf_9"/>
    <property type="match status" value="1"/>
</dbReference>
<dbReference type="Proteomes" id="UP000216752">
    <property type="component" value="Chromosome"/>
</dbReference>
<dbReference type="PANTHER" id="PTHR44366:SF1">
    <property type="entry name" value="UDP-N-ACETYLGLUCOSAMINE--PEPTIDE N-ACETYLGLUCOSAMINYLTRANSFERASE 110 KDA SUBUNIT"/>
    <property type="match status" value="1"/>
</dbReference>
<dbReference type="SUPFAM" id="SSF53756">
    <property type="entry name" value="UDP-Glycosyltransferase/glycogen phosphorylase"/>
    <property type="match status" value="1"/>
</dbReference>
<feature type="repeat" description="TPR" evidence="1">
    <location>
        <begin position="164"/>
        <end position="197"/>
    </location>
</feature>
<name>A0ABZ3II63_9FIRM</name>
<keyword evidence="3" id="KW-1185">Reference proteome</keyword>
<dbReference type="SMART" id="SM00028">
    <property type="entry name" value="TPR"/>
    <property type="match status" value="5"/>
</dbReference>
<dbReference type="Gene3D" id="1.25.40.10">
    <property type="entry name" value="Tetratricopeptide repeat domain"/>
    <property type="match status" value="3"/>
</dbReference>
<dbReference type="InterPro" id="IPR002201">
    <property type="entry name" value="Glyco_trans_9"/>
</dbReference>
<dbReference type="PROSITE" id="PS50005">
    <property type="entry name" value="TPR"/>
    <property type="match status" value="5"/>
</dbReference>
<feature type="repeat" description="TPR" evidence="1">
    <location>
        <begin position="23"/>
        <end position="56"/>
    </location>
</feature>
<gene>
    <name evidence="2" type="primary">ycf3_1</name>
    <name evidence="2" type="ORF">SPSIL_011970</name>
</gene>
<dbReference type="InterPro" id="IPR019734">
    <property type="entry name" value="TPR_rpt"/>
</dbReference>
<organism evidence="2 3">
    <name type="scientific">Sporomusa silvacetica DSM 10669</name>
    <dbReference type="NCBI Taxonomy" id="1123289"/>
    <lineage>
        <taxon>Bacteria</taxon>
        <taxon>Bacillati</taxon>
        <taxon>Bacillota</taxon>
        <taxon>Negativicutes</taxon>
        <taxon>Selenomonadales</taxon>
        <taxon>Sporomusaceae</taxon>
        <taxon>Sporomusa</taxon>
    </lineage>
</organism>
<dbReference type="PROSITE" id="PS50293">
    <property type="entry name" value="TPR_REGION"/>
    <property type="match status" value="2"/>
</dbReference>
<dbReference type="Pfam" id="PF00515">
    <property type="entry name" value="TPR_1"/>
    <property type="match status" value="1"/>
</dbReference>
<feature type="repeat" description="TPR" evidence="1">
    <location>
        <begin position="96"/>
        <end position="129"/>
    </location>
</feature>
<feature type="repeat" description="TPR" evidence="1">
    <location>
        <begin position="57"/>
        <end position="90"/>
    </location>
</feature>
<sequence length="514" mass="56301">MSENQAGMQQQLPVQAVPEQVAALAQYKLGCTLQEQGRLTDALTSFCRALTLKPNYCQALCNLGVVLHKLGRSGEAIQCFQKALALEPDAANSAKAILWYNLGSILLEVPRLPESVAALRQAIALQPDLAEAYTHLGNGLLMLQRPSEAVAAQQQAIALQPDLAGAYSNLGNALQAQGKIADAIAAYNRAIALNPDDPDVYNNRAQAFLLSGNLARGFAEYEWRTKLNWLRHFYERFEDKPRWQGGNFAGKRLLVYDEQGCGDAIQFSRYLPLVKARGGSVQFSTKQALLRLFDNFPGIDELVEHTEAAITRTQSDLTVPLMSLPHIFGTTFHTIPANIPYLTADQRCVAAWRTKMNSPAATLRVGLVWAGNQANVSGQIRTCGLQAMSPLACIPGVTFYSLQKGEAAQEAHTPPSCMQLIDLTADIDDFADTAALIMNLDLVVSVDTAVAHLAGALGKPVWTLLPEAGEWRWLLARTDTPWYPTMRLFRQSAPGDWSGVLTAVAQELRKWKEM</sequence>
<reference evidence="2" key="1">
    <citation type="submission" date="2024-05" db="EMBL/GenBank/DDBJ databases">
        <title>Isolation and characterization of Sporomusa carbonis sp. nov., a carboxydotrophic hydrogenogen in the genus of Sporomusa isolated from a charcoal burning pile.</title>
        <authorList>
            <person name="Boeer T."/>
            <person name="Rosenbaum F."/>
            <person name="Eysell L."/>
            <person name="Mueller V."/>
            <person name="Daniel R."/>
            <person name="Poehlein A."/>
        </authorList>
    </citation>
    <scope>NUCLEOTIDE SEQUENCE [LARGE SCALE GENOMIC DNA]</scope>
    <source>
        <strain evidence="2">DSM 10669</strain>
    </source>
</reference>
<dbReference type="Pfam" id="PF13432">
    <property type="entry name" value="TPR_16"/>
    <property type="match status" value="1"/>
</dbReference>
<proteinExistence type="predicted"/>
<accession>A0ABZ3II63</accession>
<evidence type="ECO:0000313" key="3">
    <source>
        <dbReference type="Proteomes" id="UP000216752"/>
    </source>
</evidence>
<dbReference type="InterPro" id="IPR037919">
    <property type="entry name" value="OGT"/>
</dbReference>
<dbReference type="Gene3D" id="3.40.50.2000">
    <property type="entry name" value="Glycogen Phosphorylase B"/>
    <property type="match status" value="1"/>
</dbReference>
<dbReference type="Pfam" id="PF13181">
    <property type="entry name" value="TPR_8"/>
    <property type="match status" value="1"/>
</dbReference>